<keyword evidence="2" id="KW-0326">Glycosidase</keyword>
<keyword evidence="1" id="KW-0378">Hydrolase</keyword>
<keyword evidence="6" id="KW-1185">Reference proteome</keyword>
<dbReference type="Gene3D" id="2.60.120.260">
    <property type="entry name" value="Galactose-binding domain-like"/>
    <property type="match status" value="1"/>
</dbReference>
<dbReference type="SUPFAM" id="SSF49785">
    <property type="entry name" value="Galactose-binding domain-like"/>
    <property type="match status" value="1"/>
</dbReference>
<accession>A0ABN7B8B2</accession>
<dbReference type="InterPro" id="IPR008979">
    <property type="entry name" value="Galactose-bd-like_sf"/>
</dbReference>
<protein>
    <submittedName>
        <fullName evidence="5">Beta-galactosidase</fullName>
    </submittedName>
</protein>
<organism evidence="5 6">
    <name type="scientific">Nesidiocoris tenuis</name>
    <dbReference type="NCBI Taxonomy" id="355587"/>
    <lineage>
        <taxon>Eukaryota</taxon>
        <taxon>Metazoa</taxon>
        <taxon>Ecdysozoa</taxon>
        <taxon>Arthropoda</taxon>
        <taxon>Hexapoda</taxon>
        <taxon>Insecta</taxon>
        <taxon>Pterygota</taxon>
        <taxon>Neoptera</taxon>
        <taxon>Paraneoptera</taxon>
        <taxon>Hemiptera</taxon>
        <taxon>Heteroptera</taxon>
        <taxon>Panheteroptera</taxon>
        <taxon>Cimicomorpha</taxon>
        <taxon>Miridae</taxon>
        <taxon>Dicyphina</taxon>
        <taxon>Nesidiocoris</taxon>
    </lineage>
</organism>
<name>A0ABN7B8B2_9HEMI</name>
<dbReference type="Pfam" id="PF21467">
    <property type="entry name" value="BetaGal_gal-bd"/>
    <property type="match status" value="1"/>
</dbReference>
<feature type="compositionally biased region" description="Polar residues" evidence="3">
    <location>
        <begin position="1"/>
        <end position="12"/>
    </location>
</feature>
<dbReference type="InterPro" id="IPR001944">
    <property type="entry name" value="Glycoside_Hdrlase_35"/>
</dbReference>
<dbReference type="EMBL" id="AP028920">
    <property type="protein sequence ID" value="BET00626.1"/>
    <property type="molecule type" value="Genomic_DNA"/>
</dbReference>
<feature type="compositionally biased region" description="Acidic residues" evidence="3">
    <location>
        <begin position="14"/>
        <end position="24"/>
    </location>
</feature>
<evidence type="ECO:0000313" key="6">
    <source>
        <dbReference type="Proteomes" id="UP001307889"/>
    </source>
</evidence>
<feature type="domain" description="Beta-galactosidase galactose-binding" evidence="4">
    <location>
        <begin position="42"/>
        <end position="86"/>
    </location>
</feature>
<feature type="region of interest" description="Disordered" evidence="3">
    <location>
        <begin position="1"/>
        <end position="24"/>
    </location>
</feature>
<evidence type="ECO:0000259" key="4">
    <source>
        <dbReference type="Pfam" id="PF21467"/>
    </source>
</evidence>
<evidence type="ECO:0000256" key="2">
    <source>
        <dbReference type="ARBA" id="ARBA00023295"/>
    </source>
</evidence>
<dbReference type="Proteomes" id="UP001307889">
    <property type="component" value="Chromosome 12"/>
</dbReference>
<gene>
    <name evidence="5" type="ORF">NTJ_13441</name>
</gene>
<sequence length="126" mass="14109">MEAETTAQSVTTEPDLEDAEGVEDVANERIKRGISQVKSHSFPLDTFLDMTGWGKGIAFVNGHNLGRYWHIGPQMTLYVPGVWLKPYPDTNTITILELHYTSPDQIVKFVSEPIFASSRPSVRLMS</sequence>
<evidence type="ECO:0000256" key="1">
    <source>
        <dbReference type="ARBA" id="ARBA00022801"/>
    </source>
</evidence>
<dbReference type="InterPro" id="IPR048913">
    <property type="entry name" value="BetaGal_gal-bd"/>
</dbReference>
<evidence type="ECO:0000256" key="3">
    <source>
        <dbReference type="SAM" id="MobiDB-lite"/>
    </source>
</evidence>
<dbReference type="PANTHER" id="PTHR23421">
    <property type="entry name" value="BETA-GALACTOSIDASE RELATED"/>
    <property type="match status" value="1"/>
</dbReference>
<evidence type="ECO:0000313" key="5">
    <source>
        <dbReference type="EMBL" id="BET00626.1"/>
    </source>
</evidence>
<proteinExistence type="predicted"/>
<reference evidence="5 6" key="1">
    <citation type="submission" date="2023-09" db="EMBL/GenBank/DDBJ databases">
        <title>Nesidiocoris tenuis whole genome shotgun sequence.</title>
        <authorList>
            <person name="Shibata T."/>
            <person name="Shimoda M."/>
            <person name="Kobayashi T."/>
            <person name="Uehara T."/>
        </authorList>
    </citation>
    <scope>NUCLEOTIDE SEQUENCE [LARGE SCALE GENOMIC DNA]</scope>
    <source>
        <strain evidence="5 6">Japan</strain>
    </source>
</reference>